<keyword evidence="8" id="KW-0560">Oxidoreductase</keyword>
<evidence type="ECO:0000256" key="6">
    <source>
        <dbReference type="ARBA" id="ARBA00022621"/>
    </source>
</evidence>
<evidence type="ECO:0000256" key="11">
    <source>
        <dbReference type="ARBA" id="ARBA00044498"/>
    </source>
</evidence>
<comment type="subcellular location">
    <subcellularLocation>
        <location evidence="11">Cytoplasm</location>
        <location evidence="11">Sarcoplasm</location>
    </subcellularLocation>
</comment>
<dbReference type="InterPro" id="IPR002335">
    <property type="entry name" value="Myoglobin"/>
</dbReference>
<dbReference type="InterPro" id="IPR000971">
    <property type="entry name" value="Globin"/>
</dbReference>
<dbReference type="PANTHER" id="PTHR47132:SF1">
    <property type="entry name" value="MYOGLOBIN"/>
    <property type="match status" value="1"/>
</dbReference>
<reference evidence="18" key="2">
    <citation type="submission" date="2025-08" db="UniProtKB">
        <authorList>
            <consortium name="Ensembl"/>
        </authorList>
    </citation>
    <scope>IDENTIFICATION</scope>
</reference>
<keyword evidence="5 15" id="KW-0349">Heme</keyword>
<comment type="catalytic activity">
    <reaction evidence="14">
        <text>H2O2 + AH2 = A + 2 H2O</text>
        <dbReference type="Rhea" id="RHEA:30275"/>
        <dbReference type="ChEBI" id="CHEBI:13193"/>
        <dbReference type="ChEBI" id="CHEBI:15377"/>
        <dbReference type="ChEBI" id="CHEBI:16240"/>
        <dbReference type="ChEBI" id="CHEBI:17499"/>
    </reaction>
</comment>
<keyword evidence="19" id="KW-1185">Reference proteome</keyword>
<dbReference type="GO" id="GO:0020037">
    <property type="term" value="F:heme binding"/>
    <property type="evidence" value="ECO:0007669"/>
    <property type="project" value="UniProtKB-UniRule"/>
</dbReference>
<evidence type="ECO:0000256" key="8">
    <source>
        <dbReference type="ARBA" id="ARBA00023002"/>
    </source>
</evidence>
<dbReference type="GO" id="GO:0019825">
    <property type="term" value="F:oxygen binding"/>
    <property type="evidence" value="ECO:0007669"/>
    <property type="project" value="UniProtKB-UniRule"/>
</dbReference>
<dbReference type="Pfam" id="PF00042">
    <property type="entry name" value="Globin"/>
    <property type="match status" value="1"/>
</dbReference>
<dbReference type="AlphaFoldDB" id="A0A8C9RS58"/>
<dbReference type="Gene3D" id="6.10.140.2100">
    <property type="match status" value="1"/>
</dbReference>
<evidence type="ECO:0000256" key="5">
    <source>
        <dbReference type="ARBA" id="ARBA00022617"/>
    </source>
</evidence>
<accession>A0A8C9RS58</accession>
<evidence type="ECO:0000256" key="7">
    <source>
        <dbReference type="ARBA" id="ARBA00022723"/>
    </source>
</evidence>
<keyword evidence="4" id="KW-0963">Cytoplasm</keyword>
<dbReference type="SUPFAM" id="SSF46458">
    <property type="entry name" value="Globin-like"/>
    <property type="match status" value="1"/>
</dbReference>
<dbReference type="GeneTree" id="ENSGT00940000160809"/>
<protein>
    <recommendedName>
        <fullName evidence="2 16">Myoglobin</fullName>
    </recommendedName>
</protein>
<evidence type="ECO:0000256" key="9">
    <source>
        <dbReference type="ARBA" id="ARBA00023004"/>
    </source>
</evidence>
<keyword evidence="6 15" id="KW-0561">Oxygen transport</keyword>
<evidence type="ECO:0000256" key="1">
    <source>
        <dbReference type="ARBA" id="ARBA00008705"/>
    </source>
</evidence>
<dbReference type="OrthoDB" id="6344802at2759"/>
<evidence type="ECO:0000256" key="15">
    <source>
        <dbReference type="RuleBase" id="RU000356"/>
    </source>
</evidence>
<name>A0A8C9RS58_SCLFO</name>
<evidence type="ECO:0000256" key="2">
    <source>
        <dbReference type="ARBA" id="ARBA00019044"/>
    </source>
</evidence>
<dbReference type="GO" id="GO:0016491">
    <property type="term" value="F:oxidoreductase activity"/>
    <property type="evidence" value="ECO:0007669"/>
    <property type="project" value="UniProtKB-KW"/>
</dbReference>
<evidence type="ECO:0000256" key="14">
    <source>
        <dbReference type="ARBA" id="ARBA00049931"/>
    </source>
</evidence>
<gene>
    <name evidence="18" type="primary">LOC108939777</name>
</gene>
<keyword evidence="3 15" id="KW-0813">Transport</keyword>
<comment type="function">
    <text evidence="16">Monomeric heme protein which primary function is to store oxygen and facilitate its diffusion within muscle tissues. Reversibly binds oxygen through a pentacoordinated heme iron and enables its timely and efficient release as needed during periods of heightened demand. Depending on the oxidative conditions of tissues and cells, and in addition to its ability to bind oxygen, it also has a nitrite reductase activity whereby it regulates the production of bioactive nitric oxide. Under stress conditions, like hypoxia and anoxia, it also protects cells against reactive oxygen species thanks to its pseudoperoxidase activity.</text>
</comment>
<dbReference type="PRINTS" id="PR00613">
    <property type="entry name" value="MYOGLOBIN"/>
</dbReference>
<evidence type="ECO:0000259" key="17">
    <source>
        <dbReference type="PROSITE" id="PS01033"/>
    </source>
</evidence>
<evidence type="ECO:0000256" key="10">
    <source>
        <dbReference type="ARBA" id="ARBA00023179"/>
    </source>
</evidence>
<sequence>CCGTAKTKPTLGVGRNHTSSLGTAFIWLLRLFKEYPDTLKYFPKFAGIPPGDLATNPAVAQHGEIVLRKLTEILKARGNHAAILKPFANSHAKTHKIPTSNFKLITDVIVKITGDKGILDAAGQNAFRNVMSSMIAELDALYKDANFQG</sequence>
<dbReference type="GO" id="GO:0070062">
    <property type="term" value="C:extracellular exosome"/>
    <property type="evidence" value="ECO:0007669"/>
    <property type="project" value="TreeGrafter"/>
</dbReference>
<reference evidence="18" key="3">
    <citation type="submission" date="2025-09" db="UniProtKB">
        <authorList>
            <consortium name="Ensembl"/>
        </authorList>
    </citation>
    <scope>IDENTIFICATION</scope>
</reference>
<dbReference type="GO" id="GO:0046872">
    <property type="term" value="F:metal ion binding"/>
    <property type="evidence" value="ECO:0007669"/>
    <property type="project" value="UniProtKB-KW"/>
</dbReference>
<proteinExistence type="inferred from homology"/>
<keyword evidence="9 16" id="KW-0408">Iron</keyword>
<reference evidence="18 19" key="1">
    <citation type="submission" date="2019-04" db="EMBL/GenBank/DDBJ databases">
        <authorList>
            <consortium name="Wellcome Sanger Institute Data Sharing"/>
        </authorList>
    </citation>
    <scope>NUCLEOTIDE SEQUENCE [LARGE SCALE GENOMIC DNA]</scope>
</reference>
<feature type="domain" description="Globin" evidence="17">
    <location>
        <begin position="2"/>
        <end position="139"/>
    </location>
</feature>
<evidence type="ECO:0000256" key="3">
    <source>
        <dbReference type="ARBA" id="ARBA00022448"/>
    </source>
</evidence>
<dbReference type="Ensembl" id="ENSSFOT00015019462.2">
    <property type="protein sequence ID" value="ENSSFOP00015019239.2"/>
    <property type="gene ID" value="ENSSFOG00015012384.2"/>
</dbReference>
<evidence type="ECO:0000256" key="4">
    <source>
        <dbReference type="ARBA" id="ARBA00022490"/>
    </source>
</evidence>
<keyword evidence="10 16" id="KW-0514">Muscle protein</keyword>
<comment type="catalytic activity">
    <reaction evidence="13">
        <text>Fe(III)-heme b-[protein] + nitric oxide + H2O = Fe(II)-heme b-[protein] + nitrite + 2 H(+)</text>
        <dbReference type="Rhea" id="RHEA:77711"/>
        <dbReference type="Rhea" id="RHEA-COMP:18975"/>
        <dbReference type="Rhea" id="RHEA-COMP:18976"/>
        <dbReference type="ChEBI" id="CHEBI:15377"/>
        <dbReference type="ChEBI" id="CHEBI:15378"/>
        <dbReference type="ChEBI" id="CHEBI:16301"/>
        <dbReference type="ChEBI" id="CHEBI:16480"/>
        <dbReference type="ChEBI" id="CHEBI:55376"/>
        <dbReference type="ChEBI" id="CHEBI:60344"/>
    </reaction>
    <physiologicalReaction direction="right-to-left" evidence="13">
        <dbReference type="Rhea" id="RHEA:77713"/>
    </physiologicalReaction>
</comment>
<dbReference type="PROSITE" id="PS01033">
    <property type="entry name" value="GLOBIN"/>
    <property type="match status" value="1"/>
</dbReference>
<evidence type="ECO:0000313" key="19">
    <source>
        <dbReference type="Proteomes" id="UP000694397"/>
    </source>
</evidence>
<dbReference type="PANTHER" id="PTHR47132">
    <property type="entry name" value="MYOGLOBIN"/>
    <property type="match status" value="1"/>
</dbReference>
<dbReference type="GO" id="GO:0016528">
    <property type="term" value="C:sarcoplasm"/>
    <property type="evidence" value="ECO:0007669"/>
    <property type="project" value="UniProtKB-SubCell"/>
</dbReference>
<dbReference type="InterPro" id="IPR009050">
    <property type="entry name" value="Globin-like_sf"/>
</dbReference>
<organism evidence="18 19">
    <name type="scientific">Scleropages formosus</name>
    <name type="common">Asian bonytongue</name>
    <name type="synonym">Osteoglossum formosum</name>
    <dbReference type="NCBI Taxonomy" id="113540"/>
    <lineage>
        <taxon>Eukaryota</taxon>
        <taxon>Metazoa</taxon>
        <taxon>Chordata</taxon>
        <taxon>Craniata</taxon>
        <taxon>Vertebrata</taxon>
        <taxon>Euteleostomi</taxon>
        <taxon>Actinopterygii</taxon>
        <taxon>Neopterygii</taxon>
        <taxon>Teleostei</taxon>
        <taxon>Osteoglossocephala</taxon>
        <taxon>Osteoglossomorpha</taxon>
        <taxon>Osteoglossiformes</taxon>
        <taxon>Osteoglossidae</taxon>
        <taxon>Scleropages</taxon>
    </lineage>
</organism>
<comment type="subunit">
    <text evidence="12">Monomeric.</text>
</comment>
<dbReference type="Proteomes" id="UP000694397">
    <property type="component" value="Chromosome 20"/>
</dbReference>
<keyword evidence="7 16" id="KW-0479">Metal-binding</keyword>
<evidence type="ECO:0000256" key="13">
    <source>
        <dbReference type="ARBA" id="ARBA00048118"/>
    </source>
</evidence>
<comment type="similarity">
    <text evidence="1 15">Belongs to the globin family.</text>
</comment>
<evidence type="ECO:0000313" key="18">
    <source>
        <dbReference type="Ensembl" id="ENSSFOP00015019239.2"/>
    </source>
</evidence>
<evidence type="ECO:0000256" key="12">
    <source>
        <dbReference type="ARBA" id="ARBA00044514"/>
    </source>
</evidence>
<dbReference type="GO" id="GO:0005344">
    <property type="term" value="F:oxygen carrier activity"/>
    <property type="evidence" value="ECO:0007669"/>
    <property type="project" value="UniProtKB-UniRule"/>
</dbReference>
<dbReference type="Gene3D" id="6.10.140.2110">
    <property type="match status" value="1"/>
</dbReference>
<evidence type="ECO:0000256" key="16">
    <source>
        <dbReference type="RuleBase" id="RU251113"/>
    </source>
</evidence>